<dbReference type="AlphaFoldDB" id="A0A7E5WHG0"/>
<gene>
    <name evidence="3" type="primary">LOC113502433</name>
</gene>
<evidence type="ECO:0000313" key="3">
    <source>
        <dbReference type="RefSeq" id="XP_026739802.1"/>
    </source>
</evidence>
<dbReference type="InParanoid" id="A0A7E5WHG0"/>
<reference evidence="3" key="1">
    <citation type="submission" date="2025-08" db="UniProtKB">
        <authorList>
            <consortium name="RefSeq"/>
        </authorList>
    </citation>
    <scope>IDENTIFICATION</scope>
</reference>
<proteinExistence type="predicted"/>
<dbReference type="KEGG" id="tnl:113502433"/>
<evidence type="ECO:0000256" key="1">
    <source>
        <dbReference type="SAM" id="MobiDB-lite"/>
    </source>
</evidence>
<accession>A0A7E5WHG0</accession>
<dbReference type="GeneID" id="113502433"/>
<dbReference type="OrthoDB" id="8187528at2759"/>
<protein>
    <submittedName>
        <fullName evidence="3">ABC transporter G family member 7-like</fullName>
    </submittedName>
</protein>
<keyword evidence="2" id="KW-1185">Reference proteome</keyword>
<dbReference type="RefSeq" id="XP_026739802.1">
    <property type="nucleotide sequence ID" value="XM_026884001.1"/>
</dbReference>
<sequence>MIGTNNIIDSKKIRESLDLDALDYSEIEYSKHTDNRINNEEVVNNNSDATISDIDNYLIDKQTINNDIVVISDDSTSPDENTDQNKYKNNSKNNDIPKPYNINSKFNENTSKMYNIIPKFNENTPKPYESSKKIAILNESYTKNGNSLRDDNTNDSGFENDSTFALSAVKLFFSELCSTFRITHKLIGQCRLLISKEDLCEMKKKQLRYQASKSLEYLTPIMQHLESIIKRESAEETVLKSLLLKAGLEASMDKRMTHYRQIAIKFLEQAHILEFGLKSIVSITNGNFTALPATEVTTSNYFNIFE</sequence>
<organism evidence="2 3">
    <name type="scientific">Trichoplusia ni</name>
    <name type="common">Cabbage looper</name>
    <dbReference type="NCBI Taxonomy" id="7111"/>
    <lineage>
        <taxon>Eukaryota</taxon>
        <taxon>Metazoa</taxon>
        <taxon>Ecdysozoa</taxon>
        <taxon>Arthropoda</taxon>
        <taxon>Hexapoda</taxon>
        <taxon>Insecta</taxon>
        <taxon>Pterygota</taxon>
        <taxon>Neoptera</taxon>
        <taxon>Endopterygota</taxon>
        <taxon>Lepidoptera</taxon>
        <taxon>Glossata</taxon>
        <taxon>Ditrysia</taxon>
        <taxon>Noctuoidea</taxon>
        <taxon>Noctuidae</taxon>
        <taxon>Plusiinae</taxon>
        <taxon>Trichoplusia</taxon>
    </lineage>
</organism>
<name>A0A7E5WHG0_TRINI</name>
<dbReference type="Proteomes" id="UP000322000">
    <property type="component" value="Chromosome 17"/>
</dbReference>
<evidence type="ECO:0000313" key="2">
    <source>
        <dbReference type="Proteomes" id="UP000322000"/>
    </source>
</evidence>
<feature type="region of interest" description="Disordered" evidence="1">
    <location>
        <begin position="71"/>
        <end position="100"/>
    </location>
</feature>